<evidence type="ECO:0000256" key="1">
    <source>
        <dbReference type="SAM" id="Phobius"/>
    </source>
</evidence>
<dbReference type="STRING" id="1678840.ATC1_13675"/>
<dbReference type="Proteomes" id="UP000053370">
    <property type="component" value="Unassembled WGS sequence"/>
</dbReference>
<evidence type="ECO:0000313" key="2">
    <source>
        <dbReference type="EMBL" id="GAP40696.1"/>
    </source>
</evidence>
<keyword evidence="1" id="KW-0472">Membrane</keyword>
<dbReference type="RefSeq" id="WP_062280399.1">
    <property type="nucleotide sequence ID" value="NZ_DF968181.1"/>
</dbReference>
<evidence type="ECO:0008006" key="4">
    <source>
        <dbReference type="Google" id="ProtNLM"/>
    </source>
</evidence>
<reference evidence="2" key="1">
    <citation type="journal article" date="2015" name="Genome Announc.">
        <title>Draft Genome Sequence of Anaerolineae Strain TC1, a Novel Isolate from a Methanogenic Wastewater Treatment System.</title>
        <authorList>
            <person name="Matsuura N."/>
            <person name="Tourlousse D.M."/>
            <person name="Sun L."/>
            <person name="Toyonaga M."/>
            <person name="Kuroda K."/>
            <person name="Ohashi A."/>
            <person name="Cruz R."/>
            <person name="Yamaguchi T."/>
            <person name="Sekiguchi Y."/>
        </authorList>
    </citation>
    <scope>NUCLEOTIDE SEQUENCE [LARGE SCALE GENOMIC DNA]</scope>
    <source>
        <strain evidence="2">TC1</strain>
    </source>
</reference>
<evidence type="ECO:0000313" key="3">
    <source>
        <dbReference type="Proteomes" id="UP000053370"/>
    </source>
</evidence>
<dbReference type="EMBL" id="DF968181">
    <property type="protein sequence ID" value="GAP40696.1"/>
    <property type="molecule type" value="Genomic_DNA"/>
</dbReference>
<keyword evidence="3" id="KW-1185">Reference proteome</keyword>
<keyword evidence="1" id="KW-1133">Transmembrane helix</keyword>
<organism evidence="2">
    <name type="scientific">Flexilinea flocculi</name>
    <dbReference type="NCBI Taxonomy" id="1678840"/>
    <lineage>
        <taxon>Bacteria</taxon>
        <taxon>Bacillati</taxon>
        <taxon>Chloroflexota</taxon>
        <taxon>Anaerolineae</taxon>
        <taxon>Anaerolineales</taxon>
        <taxon>Anaerolineaceae</taxon>
        <taxon>Flexilinea</taxon>
    </lineage>
</organism>
<keyword evidence="1" id="KW-0812">Transmembrane</keyword>
<gene>
    <name evidence="2" type="ORF">ATC1_13675</name>
</gene>
<proteinExistence type="predicted"/>
<accession>A0A0S7BVV2</accession>
<feature type="transmembrane region" description="Helical" evidence="1">
    <location>
        <begin position="132"/>
        <end position="157"/>
    </location>
</feature>
<dbReference type="AlphaFoldDB" id="A0A0S7BVV2"/>
<sequence>MISVQPFDDVHSVIDKMNQILNANVAVKRILIIWPKRGRLIEEPLDFGRLATWAKHHDVQIAIAVRDPFIQKIAAERNIPVFSSRENAQQENWISKKVLDVDLQPVRQQAFAALQADKETVSLRTRVSKWSYLLLLPAFAVVFIVLSLLIPHAIIYVPRENAVQTLSIPFWTSEELETATKNGGIPSKVDHLFLNLQATVPATDRVHSKGMLASGTITLSSSCINEQRISAGTLVMTADSEPKKFHLLEEIQLASGETKDAGIIADSSGSDSNLSEGSIVLIDKPFDSCIQVLQSRPTSGGTDGIYPSPGKLDYDHAASIILEQVESEANQAIQDLYGSLRMPLKNSLRIEKVSDEILTPEIGYAGSELTLQQTIEVSVRTVSYQDMIAFAKLMMDHQKNGVFFPKNDAISFQDENPPVLSENGLITWSLIAERVGSFRYDADQIRAIVTGEKIAYGKAKLEEFFQNSDAFSVQVWPAWIHSFPVVSANIWIWDQ</sequence>
<dbReference type="OrthoDB" id="150151at2"/>
<protein>
    <recommendedName>
        <fullName evidence="4">Baseplate J-like protein</fullName>
    </recommendedName>
</protein>
<name>A0A0S7BVV2_9CHLR</name>